<sequence>MIDFIITRCRDKTDIHSTRAMRGANCWTDHQMLSSKVAFRIRQKHNRQGTSKPSKFNTGMGSSAAGRIQHSQDISWQARQKTPGLVRSQRPAATDSYELKRPIPPESVANQEH</sequence>
<dbReference type="Proteomes" id="UP001209878">
    <property type="component" value="Unassembled WGS sequence"/>
</dbReference>
<accession>A0AAD9L4H0</accession>
<gene>
    <name evidence="2" type="ORF">NP493_324g03079</name>
</gene>
<feature type="region of interest" description="Disordered" evidence="1">
    <location>
        <begin position="44"/>
        <end position="113"/>
    </location>
</feature>
<proteinExistence type="predicted"/>
<dbReference type="AlphaFoldDB" id="A0AAD9L4H0"/>
<evidence type="ECO:0000313" key="3">
    <source>
        <dbReference type="Proteomes" id="UP001209878"/>
    </source>
</evidence>
<keyword evidence="3" id="KW-1185">Reference proteome</keyword>
<organism evidence="2 3">
    <name type="scientific">Ridgeia piscesae</name>
    <name type="common">Tubeworm</name>
    <dbReference type="NCBI Taxonomy" id="27915"/>
    <lineage>
        <taxon>Eukaryota</taxon>
        <taxon>Metazoa</taxon>
        <taxon>Spiralia</taxon>
        <taxon>Lophotrochozoa</taxon>
        <taxon>Annelida</taxon>
        <taxon>Polychaeta</taxon>
        <taxon>Sedentaria</taxon>
        <taxon>Canalipalpata</taxon>
        <taxon>Sabellida</taxon>
        <taxon>Siboglinidae</taxon>
        <taxon>Ridgeia</taxon>
    </lineage>
</organism>
<name>A0AAD9L4H0_RIDPI</name>
<comment type="caution">
    <text evidence="2">The sequence shown here is derived from an EMBL/GenBank/DDBJ whole genome shotgun (WGS) entry which is preliminary data.</text>
</comment>
<evidence type="ECO:0000256" key="1">
    <source>
        <dbReference type="SAM" id="MobiDB-lite"/>
    </source>
</evidence>
<evidence type="ECO:0000313" key="2">
    <source>
        <dbReference type="EMBL" id="KAK2183087.1"/>
    </source>
</evidence>
<reference evidence="2" key="1">
    <citation type="journal article" date="2023" name="Mol. Biol. Evol.">
        <title>Third-Generation Sequencing Reveals the Adaptive Role of the Epigenome in Three Deep-Sea Polychaetes.</title>
        <authorList>
            <person name="Perez M."/>
            <person name="Aroh O."/>
            <person name="Sun Y."/>
            <person name="Lan Y."/>
            <person name="Juniper S.K."/>
            <person name="Young C.R."/>
            <person name="Angers B."/>
            <person name="Qian P.Y."/>
        </authorList>
    </citation>
    <scope>NUCLEOTIDE SEQUENCE</scope>
    <source>
        <strain evidence="2">R07B-5</strain>
    </source>
</reference>
<feature type="compositionally biased region" description="Polar residues" evidence="1">
    <location>
        <begin position="69"/>
        <end position="80"/>
    </location>
</feature>
<protein>
    <submittedName>
        <fullName evidence="2">Uncharacterized protein</fullName>
    </submittedName>
</protein>
<dbReference type="EMBL" id="JAODUO010000324">
    <property type="protein sequence ID" value="KAK2183087.1"/>
    <property type="molecule type" value="Genomic_DNA"/>
</dbReference>
<feature type="compositionally biased region" description="Polar residues" evidence="1">
    <location>
        <begin position="48"/>
        <end position="61"/>
    </location>
</feature>